<evidence type="ECO:0000256" key="3">
    <source>
        <dbReference type="ARBA" id="ARBA00023163"/>
    </source>
</evidence>
<evidence type="ECO:0000313" key="5">
    <source>
        <dbReference type="EMBL" id="UOQ56893.1"/>
    </source>
</evidence>
<dbReference type="SMART" id="SM00345">
    <property type="entry name" value="HTH_GNTR"/>
    <property type="match status" value="1"/>
</dbReference>
<dbReference type="CDD" id="cd07377">
    <property type="entry name" value="WHTH_GntR"/>
    <property type="match status" value="1"/>
</dbReference>
<dbReference type="PRINTS" id="PR00035">
    <property type="entry name" value="HTHGNTR"/>
</dbReference>
<dbReference type="Gene3D" id="1.10.10.10">
    <property type="entry name" value="Winged helix-like DNA-binding domain superfamily/Winged helix DNA-binding domain"/>
    <property type="match status" value="1"/>
</dbReference>
<organism evidence="5 6">
    <name type="scientific">Leucobacter allii</name>
    <dbReference type="NCBI Taxonomy" id="2932247"/>
    <lineage>
        <taxon>Bacteria</taxon>
        <taxon>Bacillati</taxon>
        <taxon>Actinomycetota</taxon>
        <taxon>Actinomycetes</taxon>
        <taxon>Micrococcales</taxon>
        <taxon>Microbacteriaceae</taxon>
        <taxon>Leucobacter</taxon>
    </lineage>
</organism>
<dbReference type="Pfam" id="PF00392">
    <property type="entry name" value="GntR"/>
    <property type="match status" value="1"/>
</dbReference>
<name>A0ABY4FKU9_9MICO</name>
<dbReference type="Gene3D" id="1.20.120.530">
    <property type="entry name" value="GntR ligand-binding domain-like"/>
    <property type="match status" value="1"/>
</dbReference>
<keyword evidence="2" id="KW-0238">DNA-binding</keyword>
<dbReference type="InterPro" id="IPR036388">
    <property type="entry name" value="WH-like_DNA-bd_sf"/>
</dbReference>
<dbReference type="PANTHER" id="PTHR43537">
    <property type="entry name" value="TRANSCRIPTIONAL REGULATOR, GNTR FAMILY"/>
    <property type="match status" value="1"/>
</dbReference>
<dbReference type="Proteomes" id="UP000831786">
    <property type="component" value="Chromosome"/>
</dbReference>
<dbReference type="SUPFAM" id="SSF46785">
    <property type="entry name" value="Winged helix' DNA-binding domain"/>
    <property type="match status" value="1"/>
</dbReference>
<evidence type="ECO:0000256" key="1">
    <source>
        <dbReference type="ARBA" id="ARBA00023015"/>
    </source>
</evidence>
<dbReference type="SUPFAM" id="SSF48008">
    <property type="entry name" value="GntR ligand-binding domain-like"/>
    <property type="match status" value="1"/>
</dbReference>
<dbReference type="SMART" id="SM00895">
    <property type="entry name" value="FCD"/>
    <property type="match status" value="1"/>
</dbReference>
<dbReference type="PANTHER" id="PTHR43537:SF24">
    <property type="entry name" value="GLUCONATE OPERON TRANSCRIPTIONAL REPRESSOR"/>
    <property type="match status" value="1"/>
</dbReference>
<dbReference type="EMBL" id="CP095045">
    <property type="protein sequence ID" value="UOQ56893.1"/>
    <property type="molecule type" value="Genomic_DNA"/>
</dbReference>
<dbReference type="InterPro" id="IPR036390">
    <property type="entry name" value="WH_DNA-bd_sf"/>
</dbReference>
<dbReference type="InterPro" id="IPR008920">
    <property type="entry name" value="TF_FadR/GntR_C"/>
</dbReference>
<protein>
    <submittedName>
        <fullName evidence="5">GntR family transcriptional regulator</fullName>
    </submittedName>
</protein>
<gene>
    <name evidence="5" type="ORF">MUN78_14675</name>
</gene>
<dbReference type="Pfam" id="PF07729">
    <property type="entry name" value="FCD"/>
    <property type="match status" value="1"/>
</dbReference>
<dbReference type="RefSeq" id="WP_244727425.1">
    <property type="nucleotide sequence ID" value="NZ_CP095045.1"/>
</dbReference>
<feature type="domain" description="HTH gntR-type" evidence="4">
    <location>
        <begin position="21"/>
        <end position="88"/>
    </location>
</feature>
<reference evidence="5 6" key="1">
    <citation type="submission" date="2022-04" db="EMBL/GenBank/DDBJ databases">
        <title>Leucobacter sp. isolated from rhizosphere of garlic.</title>
        <authorList>
            <person name="Won M."/>
            <person name="Lee C.-M."/>
            <person name="Woen H.-Y."/>
            <person name="Kwon S.-W."/>
        </authorList>
    </citation>
    <scope>NUCLEOTIDE SEQUENCE [LARGE SCALE GENOMIC DNA]</scope>
    <source>
        <strain evidence="5 6">H21R-40</strain>
    </source>
</reference>
<evidence type="ECO:0000259" key="4">
    <source>
        <dbReference type="PROSITE" id="PS50949"/>
    </source>
</evidence>
<dbReference type="InterPro" id="IPR011711">
    <property type="entry name" value="GntR_C"/>
</dbReference>
<keyword evidence="1" id="KW-0805">Transcription regulation</keyword>
<keyword evidence="3" id="KW-0804">Transcription</keyword>
<keyword evidence="6" id="KW-1185">Reference proteome</keyword>
<accession>A0ABY4FKU9</accession>
<dbReference type="InterPro" id="IPR000524">
    <property type="entry name" value="Tscrpt_reg_HTH_GntR"/>
</dbReference>
<dbReference type="PROSITE" id="PS50949">
    <property type="entry name" value="HTH_GNTR"/>
    <property type="match status" value="1"/>
</dbReference>
<evidence type="ECO:0000256" key="2">
    <source>
        <dbReference type="ARBA" id="ARBA00023125"/>
    </source>
</evidence>
<sequence>MSDSAPAASPWTRPAMDRVAAPLRQQVIQALRTAILNFEFRPGQRLVERELIEQLQVSRTTVREALRELTSEGLVTVVPQRGAIVSTPSLDEAEDLYEIRALLESLLIERFVQRADDIQLARLSEAVEHFAASSAGTEDIRVVLDSKDQFYEVLVEGAGSPTLAGIIEGLQARVRLLRATSMSEPGRSGAAVAELREVAAAAARREPAEAARLCAQHVRNAAVTALRHLRESQGSAA</sequence>
<proteinExistence type="predicted"/>
<evidence type="ECO:0000313" key="6">
    <source>
        <dbReference type="Proteomes" id="UP000831786"/>
    </source>
</evidence>